<evidence type="ECO:0000256" key="4">
    <source>
        <dbReference type="ARBA" id="ARBA00013189"/>
    </source>
</evidence>
<dbReference type="InterPro" id="IPR036291">
    <property type="entry name" value="NAD(P)-bd_dom_sf"/>
</dbReference>
<evidence type="ECO:0000313" key="10">
    <source>
        <dbReference type="EMBL" id="PXX81075.1"/>
    </source>
</evidence>
<dbReference type="Gene3D" id="3.40.50.720">
    <property type="entry name" value="NAD(P)-binding Rossmann-like Domain"/>
    <property type="match status" value="1"/>
</dbReference>
<comment type="cofactor">
    <cofactor evidence="2 8">
        <name>NAD(+)</name>
        <dbReference type="ChEBI" id="CHEBI:57540"/>
    </cofactor>
</comment>
<dbReference type="NCBIfam" id="TIGR01179">
    <property type="entry name" value="galE"/>
    <property type="match status" value="1"/>
</dbReference>
<evidence type="ECO:0000256" key="2">
    <source>
        <dbReference type="ARBA" id="ARBA00001911"/>
    </source>
</evidence>
<dbReference type="OrthoDB" id="9811743at2"/>
<evidence type="ECO:0000256" key="6">
    <source>
        <dbReference type="ARBA" id="ARBA00023027"/>
    </source>
</evidence>
<keyword evidence="11" id="KW-1185">Reference proteome</keyword>
<keyword evidence="6 8" id="KW-0520">NAD</keyword>
<comment type="catalytic activity">
    <reaction evidence="1 8">
        <text>UDP-alpha-D-glucose = UDP-alpha-D-galactose</text>
        <dbReference type="Rhea" id="RHEA:22168"/>
        <dbReference type="ChEBI" id="CHEBI:58885"/>
        <dbReference type="ChEBI" id="CHEBI:66914"/>
        <dbReference type="EC" id="5.1.3.2"/>
    </reaction>
</comment>
<dbReference type="EMBL" id="QJKH01000002">
    <property type="protein sequence ID" value="PXX81075.1"/>
    <property type="molecule type" value="Genomic_DNA"/>
</dbReference>
<dbReference type="RefSeq" id="WP_022938656.1">
    <property type="nucleotide sequence ID" value="NZ_CABKRQ010000006.1"/>
</dbReference>
<dbReference type="NCBIfam" id="NF007956">
    <property type="entry name" value="PRK10675.1"/>
    <property type="match status" value="1"/>
</dbReference>
<dbReference type="SUPFAM" id="SSF51735">
    <property type="entry name" value="NAD(P)-binding Rossmann-fold domains"/>
    <property type="match status" value="1"/>
</dbReference>
<reference evidence="10 11" key="1">
    <citation type="submission" date="2018-05" db="EMBL/GenBank/DDBJ databases">
        <title>Genomic Encyclopedia of Type Strains, Phase IV (KMG-IV): sequencing the most valuable type-strain genomes for metagenomic binning, comparative biology and taxonomic classification.</title>
        <authorList>
            <person name="Goeker M."/>
        </authorList>
    </citation>
    <scope>NUCLEOTIDE SEQUENCE [LARGE SCALE GENOMIC DNA]</scope>
    <source>
        <strain evidence="10 11">JC118</strain>
    </source>
</reference>
<dbReference type="Pfam" id="PF16363">
    <property type="entry name" value="GDP_Man_Dehyd"/>
    <property type="match status" value="1"/>
</dbReference>
<comment type="caution">
    <text evidence="10">The sequence shown here is derived from an EMBL/GenBank/DDBJ whole genome shotgun (WGS) entry which is preliminary data.</text>
</comment>
<dbReference type="PANTHER" id="PTHR43725">
    <property type="entry name" value="UDP-GLUCOSE 4-EPIMERASE"/>
    <property type="match status" value="1"/>
</dbReference>
<evidence type="ECO:0000256" key="5">
    <source>
        <dbReference type="ARBA" id="ARBA00018569"/>
    </source>
</evidence>
<evidence type="ECO:0000256" key="8">
    <source>
        <dbReference type="RuleBase" id="RU366046"/>
    </source>
</evidence>
<protein>
    <recommendedName>
        <fullName evidence="5 8">UDP-glucose 4-epimerase</fullName>
        <ecNumber evidence="4 8">5.1.3.2</ecNumber>
    </recommendedName>
</protein>
<dbReference type="GO" id="GO:0003978">
    <property type="term" value="F:UDP-glucose 4-epimerase activity"/>
    <property type="evidence" value="ECO:0007669"/>
    <property type="project" value="UniProtKB-UniRule"/>
</dbReference>
<evidence type="ECO:0000256" key="1">
    <source>
        <dbReference type="ARBA" id="ARBA00000083"/>
    </source>
</evidence>
<evidence type="ECO:0000313" key="11">
    <source>
        <dbReference type="Proteomes" id="UP000247612"/>
    </source>
</evidence>
<dbReference type="Proteomes" id="UP000247612">
    <property type="component" value="Unassembled WGS sequence"/>
</dbReference>
<dbReference type="InterPro" id="IPR016040">
    <property type="entry name" value="NAD(P)-bd_dom"/>
</dbReference>
<evidence type="ECO:0000256" key="7">
    <source>
        <dbReference type="ARBA" id="ARBA00023235"/>
    </source>
</evidence>
<evidence type="ECO:0000256" key="3">
    <source>
        <dbReference type="ARBA" id="ARBA00007637"/>
    </source>
</evidence>
<evidence type="ECO:0000259" key="9">
    <source>
        <dbReference type="Pfam" id="PF16363"/>
    </source>
</evidence>
<sequence>MKILVTGGTGYIGSHTCVELLNAGYEVVIIDNLYNSKLEVVDKIEQLTNKKFAFYENDVCDEEAVRRIFTDHKIDAVIHFAGYKAVGESVAKPLMYYQNNLDSTIVLCKVMNEFNCKRIVFSSSATVYGDPASLPIKEDFTLSTTNPYGTTKLFIERILTDLQYADKEWSVGLLRYFNPIGAHESGLLGESPNDIPNNLMPYIVKVANKELPHLNVFGDDYNTPDGTGVRDYIHVVDLALGHIKAVEKIAQGSGVKIYNLGTGNGFSVLDLVKTFARVNNIEVPYKITDRRPGDIAACYADPTKAKEELGWSAQKGIEEMCRDAWNFVQKQK</sequence>
<dbReference type="GO" id="GO:0005829">
    <property type="term" value="C:cytosol"/>
    <property type="evidence" value="ECO:0007669"/>
    <property type="project" value="TreeGrafter"/>
</dbReference>
<dbReference type="UniPathway" id="UPA00214"/>
<dbReference type="STRING" id="1034346.GCA_000313565_02370"/>
<dbReference type="PANTHER" id="PTHR43725:SF47">
    <property type="entry name" value="UDP-GLUCOSE 4-EPIMERASE"/>
    <property type="match status" value="1"/>
</dbReference>
<dbReference type="CDD" id="cd05247">
    <property type="entry name" value="UDP_G4E_1_SDR_e"/>
    <property type="match status" value="1"/>
</dbReference>
<comment type="subunit">
    <text evidence="8">Homodimer.</text>
</comment>
<dbReference type="InterPro" id="IPR005886">
    <property type="entry name" value="UDP_G4E"/>
</dbReference>
<dbReference type="EC" id="5.1.3.2" evidence="4 8"/>
<name>A0A318KZC7_9FIRM</name>
<keyword evidence="7 8" id="KW-0413">Isomerase</keyword>
<comment type="pathway">
    <text evidence="8">Carbohydrate metabolism; galactose metabolism.</text>
</comment>
<keyword evidence="8" id="KW-0119">Carbohydrate metabolism</keyword>
<organism evidence="10 11">
    <name type="scientific">Dielma fastidiosa</name>
    <dbReference type="NCBI Taxonomy" id="1034346"/>
    <lineage>
        <taxon>Bacteria</taxon>
        <taxon>Bacillati</taxon>
        <taxon>Bacillota</taxon>
        <taxon>Erysipelotrichia</taxon>
        <taxon>Erysipelotrichales</taxon>
        <taxon>Erysipelotrichaceae</taxon>
        <taxon>Dielma</taxon>
    </lineage>
</organism>
<gene>
    <name evidence="10" type="ORF">DES51_102194</name>
</gene>
<comment type="similarity">
    <text evidence="3 8">Belongs to the NAD(P)-dependent epimerase/dehydratase family.</text>
</comment>
<dbReference type="Gene3D" id="3.90.25.10">
    <property type="entry name" value="UDP-galactose 4-epimerase, domain 1"/>
    <property type="match status" value="1"/>
</dbReference>
<dbReference type="AlphaFoldDB" id="A0A318KZC7"/>
<feature type="domain" description="NAD(P)-binding" evidence="9">
    <location>
        <begin position="4"/>
        <end position="323"/>
    </location>
</feature>
<proteinExistence type="inferred from homology"/>
<accession>A0A318KZC7</accession>
<dbReference type="PRINTS" id="PR01713">
    <property type="entry name" value="NUCEPIMERASE"/>
</dbReference>
<dbReference type="GO" id="GO:0006012">
    <property type="term" value="P:galactose metabolic process"/>
    <property type="evidence" value="ECO:0007669"/>
    <property type="project" value="UniProtKB-UniPathway"/>
</dbReference>